<dbReference type="OrthoDB" id="9809047at2"/>
<dbReference type="Proteomes" id="UP000198577">
    <property type="component" value="Unassembled WGS sequence"/>
</dbReference>
<dbReference type="GO" id="GO:0009401">
    <property type="term" value="P:phosphoenolpyruvate-dependent sugar phosphotransferase system"/>
    <property type="evidence" value="ECO:0007669"/>
    <property type="project" value="UniProtKB-KW"/>
</dbReference>
<evidence type="ECO:0000256" key="3">
    <source>
        <dbReference type="ARBA" id="ARBA00022683"/>
    </source>
</evidence>
<dbReference type="EMBL" id="FOXR01000014">
    <property type="protein sequence ID" value="SFQ14767.1"/>
    <property type="molecule type" value="Genomic_DNA"/>
</dbReference>
<reference evidence="5 6" key="1">
    <citation type="submission" date="2016-10" db="EMBL/GenBank/DDBJ databases">
        <authorList>
            <person name="de Groot N.N."/>
        </authorList>
    </citation>
    <scope>NUCLEOTIDE SEQUENCE [LARGE SCALE GENOMIC DNA]</scope>
    <source>
        <strain evidence="5 6">DSM 20678</strain>
    </source>
</reference>
<dbReference type="NCBIfam" id="TIGR01003">
    <property type="entry name" value="PTS_HPr_family"/>
    <property type="match status" value="1"/>
</dbReference>
<sequence>MLEAKFTIEHQAGLQARPAALFVQVASRFVSRIWIAKGLKKVNAKSIMGVMSLGVRQGDEVTIIIEGEDESKAMSAIRLPPTFRRYRTTMPHRDFNV</sequence>
<comment type="subcellular location">
    <subcellularLocation>
        <location evidence="1">Cytoplasm</location>
    </subcellularLocation>
</comment>
<dbReference type="AlphaFoldDB" id="A0A1I5W568"/>
<dbReference type="Gene3D" id="3.30.1340.10">
    <property type="entry name" value="HPr-like"/>
    <property type="match status" value="1"/>
</dbReference>
<keyword evidence="2" id="KW-0963">Cytoplasm</keyword>
<keyword evidence="3" id="KW-0598">Phosphotransferase system</keyword>
<dbReference type="PRINTS" id="PR00107">
    <property type="entry name" value="PHOSPHOCPHPR"/>
</dbReference>
<dbReference type="InterPro" id="IPR000032">
    <property type="entry name" value="HPr-like"/>
</dbReference>
<accession>A0A1I5W568</accession>
<dbReference type="PROSITE" id="PS51350">
    <property type="entry name" value="PTS_HPR_DOM"/>
    <property type="match status" value="1"/>
</dbReference>
<proteinExistence type="predicted"/>
<feature type="domain" description="HPr" evidence="4">
    <location>
        <begin position="1"/>
        <end position="97"/>
    </location>
</feature>
<name>A0A1I5W568_9FIRM</name>
<keyword evidence="6" id="KW-1185">Reference proteome</keyword>
<evidence type="ECO:0000256" key="2">
    <source>
        <dbReference type="ARBA" id="ARBA00022490"/>
    </source>
</evidence>
<dbReference type="SUPFAM" id="SSF55594">
    <property type="entry name" value="HPr-like"/>
    <property type="match status" value="1"/>
</dbReference>
<evidence type="ECO:0000313" key="6">
    <source>
        <dbReference type="Proteomes" id="UP000198577"/>
    </source>
</evidence>
<evidence type="ECO:0000256" key="1">
    <source>
        <dbReference type="ARBA" id="ARBA00004496"/>
    </source>
</evidence>
<organism evidence="5 6">
    <name type="scientific">Caldicoprobacter faecalis</name>
    <dbReference type="NCBI Taxonomy" id="937334"/>
    <lineage>
        <taxon>Bacteria</taxon>
        <taxon>Bacillati</taxon>
        <taxon>Bacillota</taxon>
        <taxon>Clostridia</taxon>
        <taxon>Caldicoprobacterales</taxon>
        <taxon>Caldicoprobacteraceae</taxon>
        <taxon>Caldicoprobacter</taxon>
    </lineage>
</organism>
<evidence type="ECO:0000313" key="5">
    <source>
        <dbReference type="EMBL" id="SFQ14767.1"/>
    </source>
</evidence>
<gene>
    <name evidence="5" type="ORF">SAMN05444406_11419</name>
</gene>
<dbReference type="InterPro" id="IPR035895">
    <property type="entry name" value="HPr-like_sf"/>
</dbReference>
<protein>
    <submittedName>
        <fullName evidence="5">Catabolite repression HPr-like protein</fullName>
    </submittedName>
</protein>
<dbReference type="GO" id="GO:0005737">
    <property type="term" value="C:cytoplasm"/>
    <property type="evidence" value="ECO:0007669"/>
    <property type="project" value="UniProtKB-SubCell"/>
</dbReference>
<dbReference type="CDD" id="cd00367">
    <property type="entry name" value="PTS-HPr_like"/>
    <property type="match status" value="1"/>
</dbReference>
<dbReference type="STRING" id="937334.SAMN05444406_11419"/>
<evidence type="ECO:0000259" key="4">
    <source>
        <dbReference type="PROSITE" id="PS51350"/>
    </source>
</evidence>
<dbReference type="Pfam" id="PF00381">
    <property type="entry name" value="PTS-HPr"/>
    <property type="match status" value="1"/>
</dbReference>
<dbReference type="RefSeq" id="WP_092282353.1">
    <property type="nucleotide sequence ID" value="NZ_FOXR01000014.1"/>
</dbReference>
<dbReference type="InterPro" id="IPR050399">
    <property type="entry name" value="HPr"/>
</dbReference>
<dbReference type="PANTHER" id="PTHR33705:SF2">
    <property type="entry name" value="PHOSPHOCARRIER PROTEIN NPR"/>
    <property type="match status" value="1"/>
</dbReference>
<dbReference type="PANTHER" id="PTHR33705">
    <property type="entry name" value="PHOSPHOCARRIER PROTEIN HPR"/>
    <property type="match status" value="1"/>
</dbReference>